<sequence length="100" mass="11724">MVQSLTGSWLQVISGSIMLNIFINDQDLDNRTECTFTKFTDDIKHKRPIHELEARAAIQRDPNKLQEWANKNLVKFSMDKCKFCVWDRLNKNDHNISTLT</sequence>
<accession>A0A2I0TVB9</accession>
<keyword evidence="2" id="KW-1185">Reference proteome</keyword>
<dbReference type="OrthoDB" id="416454at2759"/>
<evidence type="ECO:0000313" key="1">
    <source>
        <dbReference type="EMBL" id="PKU37741.1"/>
    </source>
</evidence>
<dbReference type="Proteomes" id="UP000233556">
    <property type="component" value="Unassembled WGS sequence"/>
</dbReference>
<keyword evidence="1" id="KW-0695">RNA-directed DNA polymerase</keyword>
<dbReference type="AlphaFoldDB" id="A0A2I0TVB9"/>
<reference evidence="2" key="1">
    <citation type="submission" date="2017-11" db="EMBL/GenBank/DDBJ databases">
        <authorList>
            <person name="Lima N.C."/>
            <person name="Parody-Merino A.M."/>
            <person name="Battley P.F."/>
            <person name="Fidler A.E."/>
            <person name="Prosdocimi F."/>
        </authorList>
    </citation>
    <scope>NUCLEOTIDE SEQUENCE [LARGE SCALE GENOMIC DNA]</scope>
</reference>
<organism evidence="1 2">
    <name type="scientific">Limosa lapponica baueri</name>
    <dbReference type="NCBI Taxonomy" id="1758121"/>
    <lineage>
        <taxon>Eukaryota</taxon>
        <taxon>Metazoa</taxon>
        <taxon>Chordata</taxon>
        <taxon>Craniata</taxon>
        <taxon>Vertebrata</taxon>
        <taxon>Euteleostomi</taxon>
        <taxon>Archelosauria</taxon>
        <taxon>Archosauria</taxon>
        <taxon>Dinosauria</taxon>
        <taxon>Saurischia</taxon>
        <taxon>Theropoda</taxon>
        <taxon>Coelurosauria</taxon>
        <taxon>Aves</taxon>
        <taxon>Neognathae</taxon>
        <taxon>Neoaves</taxon>
        <taxon>Charadriiformes</taxon>
        <taxon>Scolopacidae</taxon>
        <taxon>Limosa</taxon>
    </lineage>
</organism>
<name>A0A2I0TVB9_LIMLA</name>
<protein>
    <submittedName>
        <fullName evidence="1">Rna-directed dna polymerase from mobile element jockey-like</fullName>
    </submittedName>
</protein>
<proteinExistence type="predicted"/>
<gene>
    <name evidence="1" type="ORF">llap_11953</name>
</gene>
<dbReference type="GO" id="GO:0003964">
    <property type="term" value="F:RNA-directed DNA polymerase activity"/>
    <property type="evidence" value="ECO:0007669"/>
    <property type="project" value="UniProtKB-KW"/>
</dbReference>
<dbReference type="EMBL" id="KZ507006">
    <property type="protein sequence ID" value="PKU37741.1"/>
    <property type="molecule type" value="Genomic_DNA"/>
</dbReference>
<keyword evidence="1" id="KW-0808">Transferase</keyword>
<reference evidence="2" key="2">
    <citation type="submission" date="2017-12" db="EMBL/GenBank/DDBJ databases">
        <title>Genome sequence of the Bar-tailed Godwit (Limosa lapponica baueri).</title>
        <authorList>
            <person name="Lima N.C.B."/>
            <person name="Parody-Merino A.M."/>
            <person name="Battley P.F."/>
            <person name="Fidler A.E."/>
            <person name="Prosdocimi F."/>
        </authorList>
    </citation>
    <scope>NUCLEOTIDE SEQUENCE [LARGE SCALE GENOMIC DNA]</scope>
</reference>
<keyword evidence="1" id="KW-0548">Nucleotidyltransferase</keyword>
<evidence type="ECO:0000313" key="2">
    <source>
        <dbReference type="Proteomes" id="UP000233556"/>
    </source>
</evidence>